<evidence type="ECO:0000256" key="1">
    <source>
        <dbReference type="SAM" id="MobiDB-lite"/>
    </source>
</evidence>
<keyword evidence="4" id="KW-1185">Reference proteome</keyword>
<feature type="compositionally biased region" description="Low complexity" evidence="1">
    <location>
        <begin position="88"/>
        <end position="102"/>
    </location>
</feature>
<keyword evidence="3" id="KW-0689">Ribosomal protein</keyword>
<keyword evidence="2" id="KW-0732">Signal</keyword>
<feature type="compositionally biased region" description="Low complexity" evidence="1">
    <location>
        <begin position="58"/>
        <end position="81"/>
    </location>
</feature>
<name>A0AAN7CZ92_9PEZI</name>
<organism evidence="3 4">
    <name type="scientific">Corynascus novoguineensis</name>
    <dbReference type="NCBI Taxonomy" id="1126955"/>
    <lineage>
        <taxon>Eukaryota</taxon>
        <taxon>Fungi</taxon>
        <taxon>Dikarya</taxon>
        <taxon>Ascomycota</taxon>
        <taxon>Pezizomycotina</taxon>
        <taxon>Sordariomycetes</taxon>
        <taxon>Sordariomycetidae</taxon>
        <taxon>Sordariales</taxon>
        <taxon>Chaetomiaceae</taxon>
        <taxon>Corynascus</taxon>
    </lineage>
</organism>
<feature type="chain" id="PRO_5042930256" evidence="2">
    <location>
        <begin position="20"/>
        <end position="487"/>
    </location>
</feature>
<keyword evidence="3" id="KW-0687">Ribonucleoprotein</keyword>
<feature type="compositionally biased region" description="Gly residues" evidence="1">
    <location>
        <begin position="40"/>
        <end position="57"/>
    </location>
</feature>
<gene>
    <name evidence="3" type="ORF">C7999DRAFT_11267</name>
</gene>
<dbReference type="PANTHER" id="PTHR34587:SF2">
    <property type="entry name" value="G-PROTEIN COUPLED RECEPTORS FAMILY 1 PROFILE DOMAIN-CONTAINING PROTEIN"/>
    <property type="match status" value="1"/>
</dbReference>
<sequence length="487" mass="49196">MLMKTAVTALLGLTMVADAATLHHYGSPSALARRQNRGNRFGGGFGGNNGGNNGQNGGQNNNGQNGGQNNNGQNGGDQNNGQNGGQNNGDNNNNNGGGNNNNNGGTATCLAANALQTGSQSTGQNGGQVEAGQVESATDDANFINFCAGETLTNGQQNRDGSCNGIPMGKIPAANKMVSTVILNPQNGDDLAEGQTFNIEVKIANMELGSFTNAQETYYSAPQDLNGQGLVIGHTHVTVQDTGNTLNPTQPLDASQFAFFKGINDAGDGQGTLAAEVTGGLPAGCYRVCTMSGASNHQPVLMPVAQRGSQEDCRYFSVGGACGNGNNGNNNNNNNNGGNNNGQNNNGQNNDQNNGGQNNNGQNNNGQNGGDQNNGQNGGDQNNGGQDNNGQNGGQNGGDQNNGQNGNAASGSAIAGAEAPAVEETNDPQRPFSVNGNSFATKEAAVQRACAIQNNACADAVNGGNAQGVTIEQCNQQEAACRAAGGA</sequence>
<protein>
    <submittedName>
        <fullName evidence="3">Ribosomal protein s17</fullName>
    </submittedName>
</protein>
<feature type="signal peptide" evidence="2">
    <location>
        <begin position="1"/>
        <end position="19"/>
    </location>
</feature>
<proteinExistence type="predicted"/>
<dbReference type="PANTHER" id="PTHR34587">
    <property type="entry name" value="VWFA DOMAIN-CONTAINING PROTEIN"/>
    <property type="match status" value="1"/>
</dbReference>
<evidence type="ECO:0000256" key="2">
    <source>
        <dbReference type="SAM" id="SignalP"/>
    </source>
</evidence>
<dbReference type="AlphaFoldDB" id="A0AAN7CZ92"/>
<dbReference type="EMBL" id="MU857609">
    <property type="protein sequence ID" value="KAK4250959.1"/>
    <property type="molecule type" value="Genomic_DNA"/>
</dbReference>
<feature type="region of interest" description="Disordered" evidence="1">
    <location>
        <begin position="31"/>
        <end position="102"/>
    </location>
</feature>
<dbReference type="GO" id="GO:0005840">
    <property type="term" value="C:ribosome"/>
    <property type="evidence" value="ECO:0007669"/>
    <property type="project" value="UniProtKB-KW"/>
</dbReference>
<reference evidence="3" key="1">
    <citation type="journal article" date="2023" name="Mol. Phylogenet. Evol.">
        <title>Genome-scale phylogeny and comparative genomics of the fungal order Sordariales.</title>
        <authorList>
            <person name="Hensen N."/>
            <person name="Bonometti L."/>
            <person name="Westerberg I."/>
            <person name="Brannstrom I.O."/>
            <person name="Guillou S."/>
            <person name="Cros-Aarteil S."/>
            <person name="Calhoun S."/>
            <person name="Haridas S."/>
            <person name="Kuo A."/>
            <person name="Mondo S."/>
            <person name="Pangilinan J."/>
            <person name="Riley R."/>
            <person name="LaButti K."/>
            <person name="Andreopoulos B."/>
            <person name="Lipzen A."/>
            <person name="Chen C."/>
            <person name="Yan M."/>
            <person name="Daum C."/>
            <person name="Ng V."/>
            <person name="Clum A."/>
            <person name="Steindorff A."/>
            <person name="Ohm R.A."/>
            <person name="Martin F."/>
            <person name="Silar P."/>
            <person name="Natvig D.O."/>
            <person name="Lalanne C."/>
            <person name="Gautier V."/>
            <person name="Ament-Velasquez S.L."/>
            <person name="Kruys A."/>
            <person name="Hutchinson M.I."/>
            <person name="Powell A.J."/>
            <person name="Barry K."/>
            <person name="Miller A.N."/>
            <person name="Grigoriev I.V."/>
            <person name="Debuchy R."/>
            <person name="Gladieux P."/>
            <person name="Hiltunen Thoren M."/>
            <person name="Johannesson H."/>
        </authorList>
    </citation>
    <scope>NUCLEOTIDE SEQUENCE</scope>
    <source>
        <strain evidence="3">CBS 359.72</strain>
    </source>
</reference>
<feature type="region of interest" description="Disordered" evidence="1">
    <location>
        <begin position="327"/>
        <end position="411"/>
    </location>
</feature>
<dbReference type="InterPro" id="IPR053216">
    <property type="entry name" value="Appressorial_penetr-assoc"/>
</dbReference>
<comment type="caution">
    <text evidence="3">The sequence shown here is derived from an EMBL/GenBank/DDBJ whole genome shotgun (WGS) entry which is preliminary data.</text>
</comment>
<accession>A0AAN7CZ92</accession>
<evidence type="ECO:0000313" key="3">
    <source>
        <dbReference type="EMBL" id="KAK4250959.1"/>
    </source>
</evidence>
<reference evidence="3" key="2">
    <citation type="submission" date="2023-05" db="EMBL/GenBank/DDBJ databases">
        <authorList>
            <consortium name="Lawrence Berkeley National Laboratory"/>
            <person name="Steindorff A."/>
            <person name="Hensen N."/>
            <person name="Bonometti L."/>
            <person name="Westerberg I."/>
            <person name="Brannstrom I.O."/>
            <person name="Guillou S."/>
            <person name="Cros-Aarteil S."/>
            <person name="Calhoun S."/>
            <person name="Haridas S."/>
            <person name="Kuo A."/>
            <person name="Mondo S."/>
            <person name="Pangilinan J."/>
            <person name="Riley R."/>
            <person name="Labutti K."/>
            <person name="Andreopoulos B."/>
            <person name="Lipzen A."/>
            <person name="Chen C."/>
            <person name="Yanf M."/>
            <person name="Daum C."/>
            <person name="Ng V."/>
            <person name="Clum A."/>
            <person name="Ohm R."/>
            <person name="Martin F."/>
            <person name="Silar P."/>
            <person name="Natvig D."/>
            <person name="Lalanne C."/>
            <person name="Gautier V."/>
            <person name="Ament-Velasquez S.L."/>
            <person name="Kruys A."/>
            <person name="Hutchinson M.I."/>
            <person name="Powell A.J."/>
            <person name="Barry K."/>
            <person name="Miller A.N."/>
            <person name="Grigoriev I.V."/>
            <person name="Debuchy R."/>
            <person name="Gladieux P."/>
            <person name="Thoren M.H."/>
            <person name="Johannesson H."/>
        </authorList>
    </citation>
    <scope>NUCLEOTIDE SEQUENCE</scope>
    <source>
        <strain evidence="3">CBS 359.72</strain>
    </source>
</reference>
<evidence type="ECO:0000313" key="4">
    <source>
        <dbReference type="Proteomes" id="UP001303647"/>
    </source>
</evidence>
<feature type="compositionally biased region" description="Low complexity" evidence="1">
    <location>
        <begin position="327"/>
        <end position="375"/>
    </location>
</feature>
<feature type="compositionally biased region" description="Low complexity" evidence="1">
    <location>
        <begin position="398"/>
        <end position="411"/>
    </location>
</feature>
<dbReference type="Proteomes" id="UP001303647">
    <property type="component" value="Unassembled WGS sequence"/>
</dbReference>